<gene>
    <name evidence="3" type="ORF">EDC63_10670</name>
</gene>
<reference evidence="3 4" key="1">
    <citation type="submission" date="2019-03" db="EMBL/GenBank/DDBJ databases">
        <title>Genomic Encyclopedia of Type Strains, Phase IV (KMG-IV): sequencing the most valuable type-strain genomes for metagenomic binning, comparative biology and taxonomic classification.</title>
        <authorList>
            <person name="Goeker M."/>
        </authorList>
    </citation>
    <scope>NUCLEOTIDE SEQUENCE [LARGE SCALE GENOMIC DNA]</scope>
    <source>
        <strain evidence="3 4">DSM 100309</strain>
    </source>
</reference>
<comment type="similarity">
    <text evidence="1">Belongs to the YciI family.</text>
</comment>
<feature type="domain" description="YCII-related" evidence="2">
    <location>
        <begin position="1"/>
        <end position="95"/>
    </location>
</feature>
<dbReference type="EMBL" id="SMCO01000006">
    <property type="protein sequence ID" value="TCV86709.1"/>
    <property type="molecule type" value="Genomic_DNA"/>
</dbReference>
<protein>
    <recommendedName>
        <fullName evidence="2">YCII-related domain-containing protein</fullName>
    </recommendedName>
</protein>
<comment type="caution">
    <text evidence="3">The sequence shown here is derived from an EMBL/GenBank/DDBJ whole genome shotgun (WGS) entry which is preliminary data.</text>
</comment>
<evidence type="ECO:0000313" key="3">
    <source>
        <dbReference type="EMBL" id="TCV86709.1"/>
    </source>
</evidence>
<dbReference type="OrthoDB" id="9797014at2"/>
<dbReference type="Proteomes" id="UP000295367">
    <property type="component" value="Unassembled WGS sequence"/>
</dbReference>
<organism evidence="3 4">
    <name type="scientific">Sulfurirhabdus autotrophica</name>
    <dbReference type="NCBI Taxonomy" id="1706046"/>
    <lineage>
        <taxon>Bacteria</taxon>
        <taxon>Pseudomonadati</taxon>
        <taxon>Pseudomonadota</taxon>
        <taxon>Betaproteobacteria</taxon>
        <taxon>Nitrosomonadales</taxon>
        <taxon>Sulfuricellaceae</taxon>
        <taxon>Sulfurirhabdus</taxon>
    </lineage>
</organism>
<dbReference type="AlphaFoldDB" id="A0A4V2W252"/>
<evidence type="ECO:0000313" key="4">
    <source>
        <dbReference type="Proteomes" id="UP000295367"/>
    </source>
</evidence>
<accession>A0A4V2W252</accession>
<sequence>MLYCIIGDDVPNSLDKRLSVRPAHLERLTKLQEAGRLILAGPNPAIDSIDPGPAGFSGSLIVAEFDSLEDAKSWANADPYIGAGVYSNVLVKPFKKVFPT</sequence>
<dbReference type="Pfam" id="PF03795">
    <property type="entry name" value="YCII"/>
    <property type="match status" value="1"/>
</dbReference>
<dbReference type="Gene3D" id="3.30.70.1060">
    <property type="entry name" value="Dimeric alpha+beta barrel"/>
    <property type="match status" value="1"/>
</dbReference>
<dbReference type="PANTHER" id="PTHR33606:SF3">
    <property type="entry name" value="PROTEIN YCII"/>
    <property type="match status" value="1"/>
</dbReference>
<dbReference type="RefSeq" id="WP_124948132.1">
    <property type="nucleotide sequence ID" value="NZ_BHVT01000076.1"/>
</dbReference>
<proteinExistence type="inferred from homology"/>
<evidence type="ECO:0000259" key="2">
    <source>
        <dbReference type="Pfam" id="PF03795"/>
    </source>
</evidence>
<keyword evidence="4" id="KW-1185">Reference proteome</keyword>
<name>A0A4V2W252_9PROT</name>
<dbReference type="InterPro" id="IPR051807">
    <property type="entry name" value="Sec-metab_biosynth-assoc"/>
</dbReference>
<dbReference type="InterPro" id="IPR011008">
    <property type="entry name" value="Dimeric_a/b-barrel"/>
</dbReference>
<dbReference type="PANTHER" id="PTHR33606">
    <property type="entry name" value="PROTEIN YCII"/>
    <property type="match status" value="1"/>
</dbReference>
<dbReference type="SUPFAM" id="SSF54909">
    <property type="entry name" value="Dimeric alpha+beta barrel"/>
    <property type="match status" value="1"/>
</dbReference>
<dbReference type="InterPro" id="IPR005545">
    <property type="entry name" value="YCII"/>
</dbReference>
<dbReference type="NCBIfam" id="NF008473">
    <property type="entry name" value="PRK11370.1"/>
    <property type="match status" value="1"/>
</dbReference>
<evidence type="ECO:0000256" key="1">
    <source>
        <dbReference type="ARBA" id="ARBA00007689"/>
    </source>
</evidence>